<comment type="caution">
    <text evidence="2">The sequence shown here is derived from an EMBL/GenBank/DDBJ whole genome shotgun (WGS) entry which is preliminary data.</text>
</comment>
<sequence length="115" mass="13105">MNAQSDASVWMRDNEFLGFCSLMLYQYCQVSALTVSADNGSCDDGRLSCAAKRAVGPSESMWLSHYTLVRWDEKLRRLCLWSKILFGCAYVTFVNQLKSFLLVFLLCRHKCKSLG</sequence>
<dbReference type="AlphaFoldDB" id="A0AAP0X8M2"/>
<dbReference type="EMBL" id="JBBPBK010000002">
    <property type="protein sequence ID" value="KAK9290783.1"/>
    <property type="molecule type" value="Genomic_DNA"/>
</dbReference>
<evidence type="ECO:0000313" key="2">
    <source>
        <dbReference type="EMBL" id="KAK9290783.1"/>
    </source>
</evidence>
<evidence type="ECO:0000313" key="3">
    <source>
        <dbReference type="Proteomes" id="UP001415857"/>
    </source>
</evidence>
<reference evidence="2 3" key="1">
    <citation type="journal article" date="2024" name="Plant J.">
        <title>Genome sequences and population genomics reveal climatic adaptation and genomic divergence between two closely related sweetgum species.</title>
        <authorList>
            <person name="Xu W.Q."/>
            <person name="Ren C.Q."/>
            <person name="Zhang X.Y."/>
            <person name="Comes H.P."/>
            <person name="Liu X.H."/>
            <person name="Li Y.G."/>
            <person name="Kettle C.J."/>
            <person name="Jalonen R."/>
            <person name="Gaisberger H."/>
            <person name="Ma Y.Z."/>
            <person name="Qiu Y.X."/>
        </authorList>
    </citation>
    <scope>NUCLEOTIDE SEQUENCE [LARGE SCALE GENOMIC DNA]</scope>
    <source>
        <strain evidence="2">Hangzhou</strain>
    </source>
</reference>
<name>A0AAP0X8M2_LIQFO</name>
<feature type="transmembrane region" description="Helical" evidence="1">
    <location>
        <begin position="84"/>
        <end position="107"/>
    </location>
</feature>
<evidence type="ECO:0000256" key="1">
    <source>
        <dbReference type="SAM" id="Phobius"/>
    </source>
</evidence>
<keyword evidence="1" id="KW-1133">Transmembrane helix</keyword>
<keyword evidence="3" id="KW-1185">Reference proteome</keyword>
<dbReference type="Proteomes" id="UP001415857">
    <property type="component" value="Unassembled WGS sequence"/>
</dbReference>
<protein>
    <submittedName>
        <fullName evidence="2">Uncharacterized protein</fullName>
    </submittedName>
</protein>
<gene>
    <name evidence="2" type="ORF">L1049_008961</name>
</gene>
<proteinExistence type="predicted"/>
<keyword evidence="1" id="KW-0472">Membrane</keyword>
<keyword evidence="1" id="KW-0812">Transmembrane</keyword>
<accession>A0AAP0X8M2</accession>
<organism evidence="2 3">
    <name type="scientific">Liquidambar formosana</name>
    <name type="common">Formosan gum</name>
    <dbReference type="NCBI Taxonomy" id="63359"/>
    <lineage>
        <taxon>Eukaryota</taxon>
        <taxon>Viridiplantae</taxon>
        <taxon>Streptophyta</taxon>
        <taxon>Embryophyta</taxon>
        <taxon>Tracheophyta</taxon>
        <taxon>Spermatophyta</taxon>
        <taxon>Magnoliopsida</taxon>
        <taxon>eudicotyledons</taxon>
        <taxon>Gunneridae</taxon>
        <taxon>Pentapetalae</taxon>
        <taxon>Saxifragales</taxon>
        <taxon>Altingiaceae</taxon>
        <taxon>Liquidambar</taxon>
    </lineage>
</organism>